<dbReference type="EMBL" id="JACJKS010000011">
    <property type="protein sequence ID" value="MBM6948762.1"/>
    <property type="molecule type" value="Genomic_DNA"/>
</dbReference>
<organism evidence="1 2">
    <name type="scientific">Mordavella massiliensis</name>
    <dbReference type="NCBI Taxonomy" id="1871024"/>
    <lineage>
        <taxon>Bacteria</taxon>
        <taxon>Bacillati</taxon>
        <taxon>Bacillota</taxon>
        <taxon>Clostridia</taxon>
        <taxon>Eubacteriales</taxon>
        <taxon>Clostridiaceae</taxon>
        <taxon>Mordavella</taxon>
    </lineage>
</organism>
<protein>
    <submittedName>
        <fullName evidence="1">Stage II sporulation protein R</fullName>
    </submittedName>
</protein>
<dbReference type="InterPro" id="IPR014202">
    <property type="entry name" value="Spore_II_R"/>
</dbReference>
<dbReference type="Proteomes" id="UP000705508">
    <property type="component" value="Unassembled WGS sequence"/>
</dbReference>
<comment type="caution">
    <text evidence="1">The sequence shown here is derived from an EMBL/GenBank/DDBJ whole genome shotgun (WGS) entry which is preliminary data.</text>
</comment>
<accession>A0A938XCX6</accession>
<reference evidence="1" key="2">
    <citation type="journal article" date="2021" name="Sci. Rep.">
        <title>The distribution of antibiotic resistance genes in chicken gut microbiota commensals.</title>
        <authorList>
            <person name="Juricova H."/>
            <person name="Matiasovicova J."/>
            <person name="Kubasova T."/>
            <person name="Cejkova D."/>
            <person name="Rychlik I."/>
        </authorList>
    </citation>
    <scope>NUCLEOTIDE SEQUENCE</scope>
    <source>
        <strain evidence="1">An582</strain>
    </source>
</reference>
<reference evidence="1" key="1">
    <citation type="submission" date="2020-08" db="EMBL/GenBank/DDBJ databases">
        <authorList>
            <person name="Cejkova D."/>
            <person name="Kubasova T."/>
            <person name="Jahodarova E."/>
            <person name="Rychlik I."/>
        </authorList>
    </citation>
    <scope>NUCLEOTIDE SEQUENCE</scope>
    <source>
        <strain evidence="1">An582</strain>
    </source>
</reference>
<evidence type="ECO:0000313" key="2">
    <source>
        <dbReference type="Proteomes" id="UP000705508"/>
    </source>
</evidence>
<dbReference type="AlphaFoldDB" id="A0A938XCX6"/>
<name>A0A938XCX6_9CLOT</name>
<dbReference type="Pfam" id="PF09551">
    <property type="entry name" value="Spore_II_R"/>
    <property type="match status" value="1"/>
</dbReference>
<evidence type="ECO:0000313" key="1">
    <source>
        <dbReference type="EMBL" id="MBM6948762.1"/>
    </source>
</evidence>
<dbReference type="RefSeq" id="WP_204906763.1">
    <property type="nucleotide sequence ID" value="NZ_JACJKS010000011.1"/>
</dbReference>
<proteinExistence type="predicted"/>
<gene>
    <name evidence="1" type="ORF">H6A20_08880</name>
</gene>
<sequence>MKKRYSVRKKKEAVCLAAALLSAAVLTGFLLVQRGMLVEARTAAAQQELAGEVLRFHVLADSDGAADQRRKLEVREALLAYMEEQMPAGAGLEQTKDWVRAHLKDLEEKARERLEQDGCEDPVEAELVKDYFPEKSYGDVTFPAGEYTALRVRIGDARGHNWWCCLYPSLCFTDAVTARVPEEGKRQLGRVLSEDGYEMVTAYSDFRIRWFFFGDRR</sequence>